<feature type="domain" description="Glucose-methanol-choline oxidoreductase N-terminal" evidence="6">
    <location>
        <begin position="262"/>
        <end position="276"/>
    </location>
</feature>
<dbReference type="PANTHER" id="PTHR11552:SF147">
    <property type="entry name" value="CHOLINE DEHYDROGENASE, MITOCHONDRIAL"/>
    <property type="match status" value="1"/>
</dbReference>
<evidence type="ECO:0000256" key="3">
    <source>
        <dbReference type="ARBA" id="ARBA00022630"/>
    </source>
</evidence>
<organism evidence="7 8">
    <name type="scientific">Pestalotiopsis fici (strain W106-1 / CGMCC3.15140)</name>
    <dbReference type="NCBI Taxonomy" id="1229662"/>
    <lineage>
        <taxon>Eukaryota</taxon>
        <taxon>Fungi</taxon>
        <taxon>Dikarya</taxon>
        <taxon>Ascomycota</taxon>
        <taxon>Pezizomycotina</taxon>
        <taxon>Sordariomycetes</taxon>
        <taxon>Xylariomycetidae</taxon>
        <taxon>Amphisphaeriales</taxon>
        <taxon>Sporocadaceae</taxon>
        <taxon>Pestalotiopsis</taxon>
    </lineage>
</organism>
<evidence type="ECO:0000256" key="2">
    <source>
        <dbReference type="ARBA" id="ARBA00010790"/>
    </source>
</evidence>
<dbReference type="InParanoid" id="W3X2L0"/>
<accession>W3X2L0</accession>
<gene>
    <name evidence="7" type="ORF">PFICI_09249</name>
</gene>
<name>W3X2L0_PESFW</name>
<protein>
    <recommendedName>
        <fullName evidence="6">Glucose-methanol-choline oxidoreductase N-terminal domain-containing protein</fullName>
    </recommendedName>
</protein>
<dbReference type="KEGG" id="pfy:PFICI_09249"/>
<dbReference type="InterPro" id="IPR012132">
    <property type="entry name" value="GMC_OxRdtase"/>
</dbReference>
<dbReference type="Pfam" id="PF05199">
    <property type="entry name" value="GMC_oxred_C"/>
    <property type="match status" value="1"/>
</dbReference>
<dbReference type="Gene3D" id="3.30.560.10">
    <property type="entry name" value="Glucose Oxidase, domain 3"/>
    <property type="match status" value="1"/>
</dbReference>
<dbReference type="Proteomes" id="UP000030651">
    <property type="component" value="Unassembled WGS sequence"/>
</dbReference>
<feature type="binding site" evidence="5">
    <location>
        <begin position="92"/>
        <end position="95"/>
    </location>
    <ligand>
        <name>FAD</name>
        <dbReference type="ChEBI" id="CHEBI:57692"/>
    </ligand>
</feature>
<dbReference type="PIRSF" id="PIRSF000137">
    <property type="entry name" value="Alcohol_oxidase"/>
    <property type="match status" value="1"/>
</dbReference>
<evidence type="ECO:0000256" key="4">
    <source>
        <dbReference type="ARBA" id="ARBA00022827"/>
    </source>
</evidence>
<dbReference type="Pfam" id="PF00732">
    <property type="entry name" value="GMC_oxred_N"/>
    <property type="match status" value="1"/>
</dbReference>
<dbReference type="OMA" id="EEWRSFP"/>
<dbReference type="SUPFAM" id="SSF54373">
    <property type="entry name" value="FAD-linked reductases, C-terminal domain"/>
    <property type="match status" value="1"/>
</dbReference>
<dbReference type="PANTHER" id="PTHR11552">
    <property type="entry name" value="GLUCOSE-METHANOL-CHOLINE GMC OXIDOREDUCTASE"/>
    <property type="match status" value="1"/>
</dbReference>
<dbReference type="SUPFAM" id="SSF51905">
    <property type="entry name" value="FAD/NAD(P)-binding domain"/>
    <property type="match status" value="1"/>
</dbReference>
<dbReference type="GO" id="GO:0016614">
    <property type="term" value="F:oxidoreductase activity, acting on CH-OH group of donors"/>
    <property type="evidence" value="ECO:0007669"/>
    <property type="project" value="InterPro"/>
</dbReference>
<sequence length="576" mass="63791">MVNEFDYIVIGGGTSGSTVSARLSEDPTVKILLLEAGADSAEVDNVHMAGAWALNHEGETDWGFITPPQPGLNGRQCRLPRGKYLGGSSCVNATVCVRGVKQDYDDWGFPEWSGDEMFRAMKKAEMFHSQEWFPEDKNAHGYDGLVHIEPAPCGPLGDLFLDSFQSKGLPYIPDLFSTGETGHGCGHAMRTTWKGSRSTAADYVAKDRQRGNVEIHCHSTADKIIFERDSDEAPRARGVQYVDNQGNRHEAFARKEVVLSCGSYCSPAVLLRSGVGPKAELDALGITCEIDLPGVGKNLSDHQLIFVYYEVNEDGLTEDAKIHHDPNSLEKAVKEWKEDKSGWLSAFPFGTVAWARLDERLSRENAEWRGFDRKPGRDPMGQTKSQPNFEYAHTIAYGGPPEWTDFPKEGQFAFGMCCLLMGMQSRGEVTLESTDPLENPIVDHRYFSDRRDLLMMSEGVRFANELITTGTGTKDKIKGSWPPEKTHHTFKTNEDWQPYVEKHASTSYHPVGTCKLGQRDDPMAVVDQGLRVYGAKGLRVVDCSIMPVAHSGNTQMPAYGIGEIAAELILQDMGKQ</sequence>
<dbReference type="GO" id="GO:0050660">
    <property type="term" value="F:flavin adenine dinucleotide binding"/>
    <property type="evidence" value="ECO:0007669"/>
    <property type="project" value="InterPro"/>
</dbReference>
<keyword evidence="3" id="KW-0285">Flavoprotein</keyword>
<dbReference type="AlphaFoldDB" id="W3X2L0"/>
<dbReference type="Gene3D" id="3.50.50.60">
    <property type="entry name" value="FAD/NAD(P)-binding domain"/>
    <property type="match status" value="1"/>
</dbReference>
<evidence type="ECO:0000256" key="5">
    <source>
        <dbReference type="PIRSR" id="PIRSR000137-2"/>
    </source>
</evidence>
<keyword evidence="8" id="KW-1185">Reference proteome</keyword>
<evidence type="ECO:0000259" key="6">
    <source>
        <dbReference type="PROSITE" id="PS00624"/>
    </source>
</evidence>
<dbReference type="InterPro" id="IPR036188">
    <property type="entry name" value="FAD/NAD-bd_sf"/>
</dbReference>
<proteinExistence type="inferred from homology"/>
<dbReference type="GeneID" id="19274262"/>
<keyword evidence="4 5" id="KW-0274">FAD</keyword>
<evidence type="ECO:0000313" key="7">
    <source>
        <dbReference type="EMBL" id="ETS79396.1"/>
    </source>
</evidence>
<evidence type="ECO:0000256" key="1">
    <source>
        <dbReference type="ARBA" id="ARBA00001974"/>
    </source>
</evidence>
<dbReference type="EMBL" id="KI912114">
    <property type="protein sequence ID" value="ETS79396.1"/>
    <property type="molecule type" value="Genomic_DNA"/>
</dbReference>
<dbReference type="eggNOG" id="KOG1238">
    <property type="taxonomic scope" value="Eukaryota"/>
</dbReference>
<dbReference type="InterPro" id="IPR007867">
    <property type="entry name" value="GMC_OxRtase_C"/>
</dbReference>
<dbReference type="PROSITE" id="PS00624">
    <property type="entry name" value="GMC_OXRED_2"/>
    <property type="match status" value="1"/>
</dbReference>
<dbReference type="InterPro" id="IPR000172">
    <property type="entry name" value="GMC_OxRdtase_N"/>
</dbReference>
<comment type="cofactor">
    <cofactor evidence="1 5">
        <name>FAD</name>
        <dbReference type="ChEBI" id="CHEBI:57692"/>
    </cofactor>
</comment>
<evidence type="ECO:0000313" key="8">
    <source>
        <dbReference type="Proteomes" id="UP000030651"/>
    </source>
</evidence>
<comment type="similarity">
    <text evidence="2">Belongs to the GMC oxidoreductase family.</text>
</comment>
<feature type="binding site" evidence="5">
    <location>
        <begin position="14"/>
        <end position="15"/>
    </location>
    <ligand>
        <name>FAD</name>
        <dbReference type="ChEBI" id="CHEBI:57692"/>
    </ligand>
</feature>
<reference evidence="8" key="1">
    <citation type="journal article" date="2015" name="BMC Genomics">
        <title>Genomic and transcriptomic analysis of the endophytic fungus Pestalotiopsis fici reveals its lifestyle and high potential for synthesis of natural products.</title>
        <authorList>
            <person name="Wang X."/>
            <person name="Zhang X."/>
            <person name="Liu L."/>
            <person name="Xiang M."/>
            <person name="Wang W."/>
            <person name="Sun X."/>
            <person name="Che Y."/>
            <person name="Guo L."/>
            <person name="Liu G."/>
            <person name="Guo L."/>
            <person name="Wang C."/>
            <person name="Yin W.B."/>
            <person name="Stadler M."/>
            <person name="Zhang X."/>
            <person name="Liu X."/>
        </authorList>
    </citation>
    <scope>NUCLEOTIDE SEQUENCE [LARGE SCALE GENOMIC DNA]</scope>
    <source>
        <strain evidence="8">W106-1 / CGMCC3.15140</strain>
    </source>
</reference>
<dbReference type="HOGENOM" id="CLU_002865_7_2_1"/>
<dbReference type="RefSeq" id="XP_007836021.1">
    <property type="nucleotide sequence ID" value="XM_007837830.1"/>
</dbReference>
<dbReference type="OrthoDB" id="269227at2759"/>